<evidence type="ECO:0000313" key="2">
    <source>
        <dbReference type="EMBL" id="CAF5178405.1"/>
    </source>
</evidence>
<name>A0A8S3H6M3_9BILA</name>
<dbReference type="Proteomes" id="UP000681720">
    <property type="component" value="Unassembled WGS sequence"/>
</dbReference>
<evidence type="ECO:0000313" key="1">
    <source>
        <dbReference type="EMBL" id="CAF5174486.1"/>
    </source>
</evidence>
<dbReference type="Proteomes" id="UP000681967">
    <property type="component" value="Unassembled WGS sequence"/>
</dbReference>
<dbReference type="AlphaFoldDB" id="A0A8S3H6M3"/>
<reference evidence="2" key="1">
    <citation type="submission" date="2021-02" db="EMBL/GenBank/DDBJ databases">
        <authorList>
            <person name="Nowell W R."/>
        </authorList>
    </citation>
    <scope>NUCLEOTIDE SEQUENCE</scope>
</reference>
<protein>
    <submittedName>
        <fullName evidence="2">Uncharacterized protein</fullName>
    </submittedName>
</protein>
<feature type="non-terminal residue" evidence="2">
    <location>
        <position position="38"/>
    </location>
</feature>
<organism evidence="2 3">
    <name type="scientific">Rotaria magnacalcarata</name>
    <dbReference type="NCBI Taxonomy" id="392030"/>
    <lineage>
        <taxon>Eukaryota</taxon>
        <taxon>Metazoa</taxon>
        <taxon>Spiralia</taxon>
        <taxon>Gnathifera</taxon>
        <taxon>Rotifera</taxon>
        <taxon>Eurotatoria</taxon>
        <taxon>Bdelloidea</taxon>
        <taxon>Philodinida</taxon>
        <taxon>Philodinidae</taxon>
        <taxon>Rotaria</taxon>
    </lineage>
</organism>
<sequence>MGVCSSAIDSPPIADDELMNEITSLINEVVVSIPSEYA</sequence>
<dbReference type="EMBL" id="CAJOBH010288665">
    <property type="protein sequence ID" value="CAF5178405.1"/>
    <property type="molecule type" value="Genomic_DNA"/>
</dbReference>
<proteinExistence type="predicted"/>
<evidence type="ECO:0000313" key="3">
    <source>
        <dbReference type="Proteomes" id="UP000681967"/>
    </source>
</evidence>
<gene>
    <name evidence="2" type="ORF">BYL167_LOCUS78576</name>
    <name evidence="1" type="ORF">GIL414_LOCUS67210</name>
</gene>
<comment type="caution">
    <text evidence="2">The sequence shown here is derived from an EMBL/GenBank/DDBJ whole genome shotgun (WGS) entry which is preliminary data.</text>
</comment>
<dbReference type="EMBL" id="CAJOBJ010325498">
    <property type="protein sequence ID" value="CAF5174486.1"/>
    <property type="molecule type" value="Genomic_DNA"/>
</dbReference>
<accession>A0A8S3H6M3</accession>